<keyword evidence="3" id="KW-1185">Reference proteome</keyword>
<feature type="domain" description="Reverse transcriptase Ty1/copia-type" evidence="1">
    <location>
        <begin position="11"/>
        <end position="90"/>
    </location>
</feature>
<organism evidence="2 3">
    <name type="scientific">Vitis vinifera</name>
    <name type="common">Grape</name>
    <dbReference type="NCBI Taxonomy" id="29760"/>
    <lineage>
        <taxon>Eukaryota</taxon>
        <taxon>Viridiplantae</taxon>
        <taxon>Streptophyta</taxon>
        <taxon>Embryophyta</taxon>
        <taxon>Tracheophyta</taxon>
        <taxon>Spermatophyta</taxon>
        <taxon>Magnoliopsida</taxon>
        <taxon>eudicotyledons</taxon>
        <taxon>Gunneridae</taxon>
        <taxon>Pentapetalae</taxon>
        <taxon>rosids</taxon>
        <taxon>Vitales</taxon>
        <taxon>Vitaceae</taxon>
        <taxon>Viteae</taxon>
        <taxon>Vitis</taxon>
    </lineage>
</organism>
<evidence type="ECO:0000259" key="1">
    <source>
        <dbReference type="Pfam" id="PF07727"/>
    </source>
</evidence>
<name>A0ABY9DWE8_VITVI</name>
<sequence>MQEKYNTLLCNNTWSLVPLPPNQSVIGCKWIFRLKKNPDGSIQRHKTRLVVKGFTQRPCFDFSDTFSLVVKATTIRIIIALAVHHNWPLDKSTSIMPSYMVILPS</sequence>
<gene>
    <name evidence="2" type="ORF">VitviT2T_028976</name>
</gene>
<dbReference type="Pfam" id="PF07727">
    <property type="entry name" value="RVT_2"/>
    <property type="match status" value="1"/>
</dbReference>
<dbReference type="InterPro" id="IPR013103">
    <property type="entry name" value="RVT_2"/>
</dbReference>
<accession>A0ABY9DWE8</accession>
<evidence type="ECO:0000313" key="3">
    <source>
        <dbReference type="Proteomes" id="UP001227230"/>
    </source>
</evidence>
<proteinExistence type="predicted"/>
<protein>
    <recommendedName>
        <fullName evidence="1">Reverse transcriptase Ty1/copia-type domain-containing protein</fullName>
    </recommendedName>
</protein>
<dbReference type="PROSITE" id="PS51257">
    <property type="entry name" value="PROKAR_LIPOPROTEIN"/>
    <property type="match status" value="1"/>
</dbReference>
<dbReference type="EMBL" id="CP126665">
    <property type="protein sequence ID" value="WKA11481.1"/>
    <property type="molecule type" value="Genomic_DNA"/>
</dbReference>
<reference evidence="2 3" key="1">
    <citation type="journal article" date="2023" name="Hortic Res">
        <title>The complete reference genome for grapevine (Vitis vinifera L.) genetics and breeding.</title>
        <authorList>
            <person name="Shi X."/>
            <person name="Cao S."/>
            <person name="Wang X."/>
            <person name="Huang S."/>
            <person name="Wang Y."/>
            <person name="Liu Z."/>
            <person name="Liu W."/>
            <person name="Leng X."/>
            <person name="Peng Y."/>
            <person name="Wang N."/>
            <person name="Wang Y."/>
            <person name="Ma Z."/>
            <person name="Xu X."/>
            <person name="Zhang F."/>
            <person name="Xue H."/>
            <person name="Zhong H."/>
            <person name="Wang Y."/>
            <person name="Zhang K."/>
            <person name="Velt A."/>
            <person name="Avia K."/>
            <person name="Holtgrawe D."/>
            <person name="Grimplet J."/>
            <person name="Matus J.T."/>
            <person name="Ware D."/>
            <person name="Wu X."/>
            <person name="Wang H."/>
            <person name="Liu C."/>
            <person name="Fang Y."/>
            <person name="Rustenholz C."/>
            <person name="Cheng Z."/>
            <person name="Xiao H."/>
            <person name="Zhou Y."/>
        </authorList>
    </citation>
    <scope>NUCLEOTIDE SEQUENCE [LARGE SCALE GENOMIC DNA]</scope>
    <source>
        <strain evidence="3">cv. Pinot noir / PN40024</strain>
        <tissue evidence="2">Leaf</tissue>
    </source>
</reference>
<dbReference type="Proteomes" id="UP001227230">
    <property type="component" value="Chromosome 18"/>
</dbReference>
<evidence type="ECO:0000313" key="2">
    <source>
        <dbReference type="EMBL" id="WKA11481.1"/>
    </source>
</evidence>